<gene>
    <name evidence="1" type="ORF">MRB53_014178</name>
</gene>
<accession>A0ACC2KAI6</accession>
<sequence length="169" mass="18996">MAGQGGGDDGRELQGAGSRKKKKKKKQQQQQKLLLQVAGEAVQGSAGRCRKKKEKKEETEAVQVYAGKKKRLSQSFRGAVSVDFVWESKLPKNYRYLVEKLFGEIPADFSKKDIYARLCRPIPFAGSTEVVWMEKSSGGICMSISAKALSITGIDDRRYWKYIPIEESR</sequence>
<dbReference type="EMBL" id="CM056812">
    <property type="protein sequence ID" value="KAJ8617992.1"/>
    <property type="molecule type" value="Genomic_DNA"/>
</dbReference>
<reference evidence="1 2" key="1">
    <citation type="journal article" date="2022" name="Hortic Res">
        <title>A haplotype resolved chromosomal level avocado genome allows analysis of novel avocado genes.</title>
        <authorList>
            <person name="Nath O."/>
            <person name="Fletcher S.J."/>
            <person name="Hayward A."/>
            <person name="Shaw L.M."/>
            <person name="Masouleh A.K."/>
            <person name="Furtado A."/>
            <person name="Henry R.J."/>
            <person name="Mitter N."/>
        </authorList>
    </citation>
    <scope>NUCLEOTIDE SEQUENCE [LARGE SCALE GENOMIC DNA]</scope>
    <source>
        <strain evidence="2">cv. Hass</strain>
    </source>
</reference>
<evidence type="ECO:0000313" key="2">
    <source>
        <dbReference type="Proteomes" id="UP001234297"/>
    </source>
</evidence>
<dbReference type="Proteomes" id="UP001234297">
    <property type="component" value="Chromosome 4"/>
</dbReference>
<evidence type="ECO:0000313" key="1">
    <source>
        <dbReference type="EMBL" id="KAJ8617992.1"/>
    </source>
</evidence>
<organism evidence="1 2">
    <name type="scientific">Persea americana</name>
    <name type="common">Avocado</name>
    <dbReference type="NCBI Taxonomy" id="3435"/>
    <lineage>
        <taxon>Eukaryota</taxon>
        <taxon>Viridiplantae</taxon>
        <taxon>Streptophyta</taxon>
        <taxon>Embryophyta</taxon>
        <taxon>Tracheophyta</taxon>
        <taxon>Spermatophyta</taxon>
        <taxon>Magnoliopsida</taxon>
        <taxon>Magnoliidae</taxon>
        <taxon>Laurales</taxon>
        <taxon>Lauraceae</taxon>
        <taxon>Persea</taxon>
    </lineage>
</organism>
<keyword evidence="2" id="KW-1185">Reference proteome</keyword>
<protein>
    <submittedName>
        <fullName evidence="1">Uncharacterized protein</fullName>
    </submittedName>
</protein>
<comment type="caution">
    <text evidence="1">The sequence shown here is derived from an EMBL/GenBank/DDBJ whole genome shotgun (WGS) entry which is preliminary data.</text>
</comment>
<name>A0ACC2KAI6_PERAE</name>
<proteinExistence type="predicted"/>